<dbReference type="Proteomes" id="UP001472677">
    <property type="component" value="Unassembled WGS sequence"/>
</dbReference>
<dbReference type="Gene3D" id="3.30.559.10">
    <property type="entry name" value="Chloramphenicol acetyltransferase-like domain"/>
    <property type="match status" value="3"/>
</dbReference>
<comment type="caution">
    <text evidence="2">The sequence shown here is derived from an EMBL/GenBank/DDBJ whole genome shotgun (WGS) entry which is preliminary data.</text>
</comment>
<dbReference type="PANTHER" id="PTHR31642">
    <property type="entry name" value="TRICHOTHECENE 3-O-ACETYLTRANSFERASE"/>
    <property type="match status" value="1"/>
</dbReference>
<name>A0ABR2AL62_9ROSI</name>
<accession>A0ABR2AL62</accession>
<dbReference type="InterPro" id="IPR050317">
    <property type="entry name" value="Plant_Fungal_Acyltransferase"/>
</dbReference>
<keyword evidence="3" id="KW-1185">Reference proteome</keyword>
<gene>
    <name evidence="2" type="ORF">V6N12_041772</name>
</gene>
<evidence type="ECO:0000313" key="2">
    <source>
        <dbReference type="EMBL" id="KAK8493967.1"/>
    </source>
</evidence>
<dbReference type="PANTHER" id="PTHR31642:SF160">
    <property type="entry name" value="HXXXD-TYPE ACYL-TRANSFERASE FAMILY PROTEIN"/>
    <property type="match status" value="1"/>
</dbReference>
<dbReference type="EMBL" id="JBBPBM010000583">
    <property type="protein sequence ID" value="KAK8493967.1"/>
    <property type="molecule type" value="Genomic_DNA"/>
</dbReference>
<dbReference type="Pfam" id="PF02458">
    <property type="entry name" value="Transferase"/>
    <property type="match status" value="1"/>
</dbReference>
<dbReference type="InterPro" id="IPR023213">
    <property type="entry name" value="CAT-like_dom_sf"/>
</dbReference>
<evidence type="ECO:0000256" key="1">
    <source>
        <dbReference type="ARBA" id="ARBA00009861"/>
    </source>
</evidence>
<organism evidence="2 3">
    <name type="scientific">Hibiscus sabdariffa</name>
    <name type="common">roselle</name>
    <dbReference type="NCBI Taxonomy" id="183260"/>
    <lineage>
        <taxon>Eukaryota</taxon>
        <taxon>Viridiplantae</taxon>
        <taxon>Streptophyta</taxon>
        <taxon>Embryophyta</taxon>
        <taxon>Tracheophyta</taxon>
        <taxon>Spermatophyta</taxon>
        <taxon>Magnoliopsida</taxon>
        <taxon>eudicotyledons</taxon>
        <taxon>Gunneridae</taxon>
        <taxon>Pentapetalae</taxon>
        <taxon>rosids</taxon>
        <taxon>malvids</taxon>
        <taxon>Malvales</taxon>
        <taxon>Malvaceae</taxon>
        <taxon>Malvoideae</taxon>
        <taxon>Hibiscus</taxon>
    </lineage>
</organism>
<evidence type="ECO:0000313" key="3">
    <source>
        <dbReference type="Proteomes" id="UP001472677"/>
    </source>
</evidence>
<proteinExistence type="inferred from homology"/>
<protein>
    <submittedName>
        <fullName evidence="2">Uncharacterized protein</fullName>
    </submittedName>
</protein>
<sequence length="451" mass="49995">MEQNPKERKLQVKLRKKCIVKALSDSLSPERHYKLTLSNLDLLSGRFPVTYLYFYHHNGSNRDLIGNDNTLFESLKTSLANTLSYYYPFAGRIVEDPRTSQSLIICDNSGALLVEALADIPLSQLDFYNLNQTLEGIVVPSLDVDEFPFPVQVQVTCYTCGGLSIAFTFDHALGDASAFGNFLSSWSRLARNMPLSSISDLDLGRNLPPRGLPTYHPSFDRFFVKCTLEDIRNIPKTNISLKRLYFVDASSINHLQTLASVNGNKRTKIEAFSAYVWKIMATSIDESYTKCKMGWLVDGRGRLSRSSMSNYIGNVLTVTTEEASTVEIKQGSISDIANKVHEAISKEGPAVVISSGHKFPVAELDFGFGSPVLGTVSTTIKNSGVGYMNQRSSARGDGSWVVSAILWPQLAAALESDSVLQPLCASHLQNIYNISKKIMGKFVVEHRYIND</sequence>
<reference evidence="2 3" key="1">
    <citation type="journal article" date="2024" name="G3 (Bethesda)">
        <title>Genome assembly of Hibiscus sabdariffa L. provides insights into metabolisms of medicinal natural products.</title>
        <authorList>
            <person name="Kim T."/>
        </authorList>
    </citation>
    <scope>NUCLEOTIDE SEQUENCE [LARGE SCALE GENOMIC DNA]</scope>
    <source>
        <strain evidence="2">TK-2024</strain>
        <tissue evidence="2">Old leaves</tissue>
    </source>
</reference>
<comment type="similarity">
    <text evidence="1">Belongs to the plant acyltransferase family.</text>
</comment>